<evidence type="ECO:0000256" key="1">
    <source>
        <dbReference type="ARBA" id="ARBA00001946"/>
    </source>
</evidence>
<dbReference type="PROSITE" id="PS00893">
    <property type="entry name" value="NUDIX_BOX"/>
    <property type="match status" value="1"/>
</dbReference>
<dbReference type="EMBL" id="RJVI01000002">
    <property type="protein sequence ID" value="ROR32770.1"/>
    <property type="molecule type" value="Genomic_DNA"/>
</dbReference>
<dbReference type="Pfam" id="PF14803">
    <property type="entry name" value="Zn_ribbon_Nudix"/>
    <property type="match status" value="1"/>
</dbReference>
<dbReference type="GO" id="GO:0016787">
    <property type="term" value="F:hydrolase activity"/>
    <property type="evidence" value="ECO:0007669"/>
    <property type="project" value="UniProtKB-KW"/>
</dbReference>
<protein>
    <submittedName>
        <fullName evidence="6">ADP-ribose pyrophosphatase YjhB (NUDIX family)</fullName>
    </submittedName>
</protein>
<sequence>MGLETQGGTRFCGRCGAPLALRVPAGDDRERHVCTACGAVHYRNPKIVVGCIAHWRGRVLLCRRAIEPRRGLWTVPAGFLEHGESAEAGAARETLEEAGARVGIDALHGIWSLPAIGQVYLLFRGRMRDARVAAGAESLEAGLFAEEAVPWQAMAFPVVTQALRAWFEDRRRGRYRLHRGLVEATRWS</sequence>
<evidence type="ECO:0000256" key="3">
    <source>
        <dbReference type="ARBA" id="ARBA00022842"/>
    </source>
</evidence>
<dbReference type="PRINTS" id="PR00502">
    <property type="entry name" value="NUDIXFAMILY"/>
</dbReference>
<comment type="similarity">
    <text evidence="4">Belongs to the Nudix hydrolase family.</text>
</comment>
<dbReference type="InterPro" id="IPR000086">
    <property type="entry name" value="NUDIX_hydrolase_dom"/>
</dbReference>
<evidence type="ECO:0000313" key="6">
    <source>
        <dbReference type="EMBL" id="ROR32770.1"/>
    </source>
</evidence>
<evidence type="ECO:0000256" key="2">
    <source>
        <dbReference type="ARBA" id="ARBA00022801"/>
    </source>
</evidence>
<gene>
    <name evidence="6" type="ORF">EDC57_1981</name>
</gene>
<dbReference type="CDD" id="cd04511">
    <property type="entry name" value="NUDIX_Hydrolase"/>
    <property type="match status" value="1"/>
</dbReference>
<dbReference type="SUPFAM" id="SSF55811">
    <property type="entry name" value="Nudix"/>
    <property type="match status" value="1"/>
</dbReference>
<keyword evidence="7" id="KW-1185">Reference proteome</keyword>
<dbReference type="Gene3D" id="2.20.70.10">
    <property type="match status" value="1"/>
</dbReference>
<evidence type="ECO:0000259" key="5">
    <source>
        <dbReference type="PROSITE" id="PS51462"/>
    </source>
</evidence>
<evidence type="ECO:0000256" key="4">
    <source>
        <dbReference type="RuleBase" id="RU003476"/>
    </source>
</evidence>
<proteinExistence type="inferred from homology"/>
<keyword evidence="2 4" id="KW-0378">Hydrolase</keyword>
<comment type="cofactor">
    <cofactor evidence="1">
        <name>Mg(2+)</name>
        <dbReference type="ChEBI" id="CHEBI:18420"/>
    </cofactor>
</comment>
<accession>A0A3N1Y1S6</accession>
<dbReference type="PANTHER" id="PTHR43222:SF2">
    <property type="entry name" value="NUDIX HYDROLASE 23, CHLOROPLASTIC"/>
    <property type="match status" value="1"/>
</dbReference>
<name>A0A3N1Y1S6_9GAMM</name>
<dbReference type="InterPro" id="IPR029401">
    <property type="entry name" value="Nudix_N"/>
</dbReference>
<dbReference type="RefSeq" id="WP_123401674.1">
    <property type="nucleotide sequence ID" value="NZ_RJVI01000002.1"/>
</dbReference>
<dbReference type="AlphaFoldDB" id="A0A3N1Y1S6"/>
<keyword evidence="3" id="KW-0460">Magnesium</keyword>
<comment type="caution">
    <text evidence="6">The sequence shown here is derived from an EMBL/GenBank/DDBJ whole genome shotgun (WGS) entry which is preliminary data.</text>
</comment>
<dbReference type="InterPro" id="IPR015797">
    <property type="entry name" value="NUDIX_hydrolase-like_dom_sf"/>
</dbReference>
<organism evidence="6 7">
    <name type="scientific">Inmirania thermothiophila</name>
    <dbReference type="NCBI Taxonomy" id="1750597"/>
    <lineage>
        <taxon>Bacteria</taxon>
        <taxon>Pseudomonadati</taxon>
        <taxon>Pseudomonadota</taxon>
        <taxon>Gammaproteobacteria</taxon>
        <taxon>Chromatiales</taxon>
        <taxon>Ectothiorhodospiraceae</taxon>
        <taxon>Inmirania</taxon>
    </lineage>
</organism>
<dbReference type="PROSITE" id="PS51462">
    <property type="entry name" value="NUDIX"/>
    <property type="match status" value="1"/>
</dbReference>
<dbReference type="Pfam" id="PF00293">
    <property type="entry name" value="NUDIX"/>
    <property type="match status" value="1"/>
</dbReference>
<dbReference type="Proteomes" id="UP000276634">
    <property type="component" value="Unassembled WGS sequence"/>
</dbReference>
<dbReference type="PANTHER" id="PTHR43222">
    <property type="entry name" value="NUDIX HYDROLASE 23"/>
    <property type="match status" value="1"/>
</dbReference>
<dbReference type="Gene3D" id="3.90.79.10">
    <property type="entry name" value="Nucleoside Triphosphate Pyrophosphohydrolase"/>
    <property type="match status" value="1"/>
</dbReference>
<reference evidence="6 7" key="1">
    <citation type="submission" date="2018-11" db="EMBL/GenBank/DDBJ databases">
        <title>Genomic Encyclopedia of Type Strains, Phase IV (KMG-IV): sequencing the most valuable type-strain genomes for metagenomic binning, comparative biology and taxonomic classification.</title>
        <authorList>
            <person name="Goeker M."/>
        </authorList>
    </citation>
    <scope>NUCLEOTIDE SEQUENCE [LARGE SCALE GENOMIC DNA]</scope>
    <source>
        <strain evidence="6 7">DSM 100275</strain>
    </source>
</reference>
<feature type="domain" description="Nudix hydrolase" evidence="5">
    <location>
        <begin position="44"/>
        <end position="169"/>
    </location>
</feature>
<dbReference type="InterPro" id="IPR020476">
    <property type="entry name" value="Nudix_hydrolase"/>
</dbReference>
<dbReference type="InterPro" id="IPR020084">
    <property type="entry name" value="NUDIX_hydrolase_CS"/>
</dbReference>
<evidence type="ECO:0000313" key="7">
    <source>
        <dbReference type="Proteomes" id="UP000276634"/>
    </source>
</evidence>
<dbReference type="OrthoDB" id="5417595at2"/>